<name>X1PXU2_9ZZZZ</name>
<sequence length="81" mass="8918">MSIVSGPSIITATATPLAPPATKGISNRLGMDYFDVFLHLLALKDLKLVSLIDTIWRLTEAGEKELRKLEAEERLAELPKV</sequence>
<evidence type="ECO:0008006" key="2">
    <source>
        <dbReference type="Google" id="ProtNLM"/>
    </source>
</evidence>
<evidence type="ECO:0000313" key="1">
    <source>
        <dbReference type="EMBL" id="GAI43670.1"/>
    </source>
</evidence>
<protein>
    <recommendedName>
        <fullName evidence="2">ArnR1-like winged helix-turn-helix domain-containing protein</fullName>
    </recommendedName>
</protein>
<proteinExistence type="predicted"/>
<gene>
    <name evidence="1" type="ORF">S06H3_43068</name>
</gene>
<organism evidence="1">
    <name type="scientific">marine sediment metagenome</name>
    <dbReference type="NCBI Taxonomy" id="412755"/>
    <lineage>
        <taxon>unclassified sequences</taxon>
        <taxon>metagenomes</taxon>
        <taxon>ecological metagenomes</taxon>
    </lineage>
</organism>
<dbReference type="EMBL" id="BARV01026678">
    <property type="protein sequence ID" value="GAI43670.1"/>
    <property type="molecule type" value="Genomic_DNA"/>
</dbReference>
<dbReference type="AlphaFoldDB" id="X1PXU2"/>
<reference evidence="1" key="1">
    <citation type="journal article" date="2014" name="Front. Microbiol.">
        <title>High frequency of phylogenetically diverse reductive dehalogenase-homologous genes in deep subseafloor sedimentary metagenomes.</title>
        <authorList>
            <person name="Kawai M."/>
            <person name="Futagami T."/>
            <person name="Toyoda A."/>
            <person name="Takaki Y."/>
            <person name="Nishi S."/>
            <person name="Hori S."/>
            <person name="Arai W."/>
            <person name="Tsubouchi T."/>
            <person name="Morono Y."/>
            <person name="Uchiyama I."/>
            <person name="Ito T."/>
            <person name="Fujiyama A."/>
            <person name="Inagaki F."/>
            <person name="Takami H."/>
        </authorList>
    </citation>
    <scope>NUCLEOTIDE SEQUENCE</scope>
    <source>
        <strain evidence="1">Expedition CK06-06</strain>
    </source>
</reference>
<accession>X1PXU2</accession>
<comment type="caution">
    <text evidence="1">The sequence shown here is derived from an EMBL/GenBank/DDBJ whole genome shotgun (WGS) entry which is preliminary data.</text>
</comment>